<evidence type="ECO:0000256" key="1">
    <source>
        <dbReference type="SAM" id="MobiDB-lite"/>
    </source>
</evidence>
<dbReference type="EMBL" id="CP111022">
    <property type="protein sequence ID" value="WAR20002.1"/>
    <property type="molecule type" value="Genomic_DNA"/>
</dbReference>
<protein>
    <recommendedName>
        <fullName evidence="2">Mab-21-like HhH/H2TH-like domain-containing protein</fullName>
    </recommendedName>
</protein>
<accession>A0ABY7FD02</accession>
<dbReference type="Pfam" id="PF20266">
    <property type="entry name" value="Mab-21_C"/>
    <property type="match status" value="1"/>
</dbReference>
<dbReference type="SMART" id="SM01265">
    <property type="entry name" value="Mab-21"/>
    <property type="match status" value="1"/>
</dbReference>
<name>A0ABY7FD02_MYAAR</name>
<dbReference type="InterPro" id="IPR046906">
    <property type="entry name" value="Mab-21_HhH/H2TH-like"/>
</dbReference>
<sequence>MSPRLSRALGDAGSTVKEKSDKPSYNTIVPLRMEDLPAFYRPMSLRLSRVLGDIGVNSWMVRRRRRNFLMIEASATINSKLYGLDVTNFYFGSQSEGTTTPGLNSDIDLFASLNRTNIMSSWSEWEFGRTNYLMVKEETCSPQHYLLQEIRPESPEPARIPSDMFSVVDSNGRVFHSNLFSEVYARQLAENYNCHYFSSGPSHSVLKMYDIVYAFWCKSIPPECHEWFERPRPGHWPTPTMLRDVRGCGCFLLPDGHFDSCENYIEWRISPSLIERTLMFSMKTLQLKCYVVLKILKSHVINPCLNYNGKLTSFHCKIALFFAAERLPPGMWKEDRLMECIVYCLKLLLGWTNTGMCPHYLVAGVNLFHGKFTNPQLANLSKILSKIIDNHLAILAHIQADELGNRIVITHIRTVRYSEGFLISTNNSSCRWLSVFAHIRINKHLLFILSKTSDLMPEQMSIFVGLYLQTALTHAHGLPFPLIEECFRYTSKQFLSILASTAASCCIWNGYGVPRNILFLFESSLDTDVASSRLKLASFLICHNELERAVEMLNDVERRYDDSVQPSGSKEIGK</sequence>
<dbReference type="Proteomes" id="UP001164746">
    <property type="component" value="Chromosome 11"/>
</dbReference>
<feature type="domain" description="Mab-21-like HhH/H2TH-like" evidence="2">
    <location>
        <begin position="288"/>
        <end position="384"/>
    </location>
</feature>
<reference evidence="3" key="1">
    <citation type="submission" date="2022-11" db="EMBL/GenBank/DDBJ databases">
        <title>Centuries of genome instability and evolution in soft-shell clam transmissible cancer (bioRxiv).</title>
        <authorList>
            <person name="Hart S.F.M."/>
            <person name="Yonemitsu M.A."/>
            <person name="Giersch R.M."/>
            <person name="Beal B.F."/>
            <person name="Arriagada G."/>
            <person name="Davis B.W."/>
            <person name="Ostrander E.A."/>
            <person name="Goff S.P."/>
            <person name="Metzger M.J."/>
        </authorList>
    </citation>
    <scope>NUCLEOTIDE SEQUENCE</scope>
    <source>
        <strain evidence="3">MELC-2E11</strain>
        <tissue evidence="3">Siphon/mantle</tissue>
    </source>
</reference>
<gene>
    <name evidence="3" type="ORF">MAR_001840</name>
</gene>
<feature type="region of interest" description="Disordered" evidence="1">
    <location>
        <begin position="1"/>
        <end position="21"/>
    </location>
</feature>
<dbReference type="PANTHER" id="PTHR10656:SF69">
    <property type="entry name" value="MAB-21-LIKE HHH_H2TH-LIKE DOMAIN-CONTAINING PROTEIN"/>
    <property type="match status" value="1"/>
</dbReference>
<evidence type="ECO:0000313" key="3">
    <source>
        <dbReference type="EMBL" id="WAR20002.1"/>
    </source>
</evidence>
<evidence type="ECO:0000259" key="2">
    <source>
        <dbReference type="Pfam" id="PF20266"/>
    </source>
</evidence>
<keyword evidence="4" id="KW-1185">Reference proteome</keyword>
<dbReference type="InterPro" id="IPR024810">
    <property type="entry name" value="MAB21L/cGLR"/>
</dbReference>
<evidence type="ECO:0000313" key="4">
    <source>
        <dbReference type="Proteomes" id="UP001164746"/>
    </source>
</evidence>
<organism evidence="3 4">
    <name type="scientific">Mya arenaria</name>
    <name type="common">Soft-shell clam</name>
    <dbReference type="NCBI Taxonomy" id="6604"/>
    <lineage>
        <taxon>Eukaryota</taxon>
        <taxon>Metazoa</taxon>
        <taxon>Spiralia</taxon>
        <taxon>Lophotrochozoa</taxon>
        <taxon>Mollusca</taxon>
        <taxon>Bivalvia</taxon>
        <taxon>Autobranchia</taxon>
        <taxon>Heteroconchia</taxon>
        <taxon>Euheterodonta</taxon>
        <taxon>Imparidentia</taxon>
        <taxon>Neoheterodontei</taxon>
        <taxon>Myida</taxon>
        <taxon>Myoidea</taxon>
        <taxon>Myidae</taxon>
        <taxon>Mya</taxon>
    </lineage>
</organism>
<dbReference type="PANTHER" id="PTHR10656">
    <property type="entry name" value="CELL FATE DETERMINING PROTEIN MAB21-RELATED"/>
    <property type="match status" value="1"/>
</dbReference>
<proteinExistence type="predicted"/>
<dbReference type="Gene3D" id="1.10.1410.40">
    <property type="match status" value="1"/>
</dbReference>